<accession>A0ABX1GFZ8</accession>
<dbReference type="Proteomes" id="UP000765845">
    <property type="component" value="Unassembled WGS sequence"/>
</dbReference>
<keyword evidence="2" id="KW-1185">Reference proteome</keyword>
<dbReference type="InterPro" id="IPR010775">
    <property type="entry name" value="DUF1365"/>
</dbReference>
<protein>
    <submittedName>
        <fullName evidence="1">DUF1365 domain-containing protein</fullName>
    </submittedName>
</protein>
<dbReference type="Pfam" id="PF07103">
    <property type="entry name" value="DUF1365"/>
    <property type="match status" value="1"/>
</dbReference>
<reference evidence="1 2" key="1">
    <citation type="submission" date="2020-04" db="EMBL/GenBank/DDBJ databases">
        <authorList>
            <person name="Yoon J."/>
        </authorList>
    </citation>
    <scope>NUCLEOTIDE SEQUENCE [LARGE SCALE GENOMIC DNA]</scope>
    <source>
        <strain evidence="1 2">KMU-166</strain>
    </source>
</reference>
<dbReference type="PANTHER" id="PTHR33973">
    <property type="entry name" value="OS07G0153300 PROTEIN"/>
    <property type="match status" value="1"/>
</dbReference>
<proteinExistence type="predicted"/>
<dbReference type="PANTHER" id="PTHR33973:SF4">
    <property type="entry name" value="OS07G0153300 PROTEIN"/>
    <property type="match status" value="1"/>
</dbReference>
<name>A0ABX1GFZ8_9GAMM</name>
<dbReference type="EMBL" id="JAAWWK010000004">
    <property type="protein sequence ID" value="NKI18130.1"/>
    <property type="molecule type" value="Genomic_DNA"/>
</dbReference>
<sequence>MSHSAIYRGEVMHHRFRPKRHRFIYKVDSFLFNLDTLQEEGSQLRWFSVDRFNLFSFYHRDFGNSDGTTGRQYIEGVLTEQGCDQHPARIELLCYPRILGYTFNPLSVYYCYSSSDDLFAVLYEVSNTFGQRHSYFLPVKTEQQQADYLRQACNKGFYVSPFIPMEARYHFRLRRPGEQLLLAIRETENQRALLHAVFRGERQSLSDRSLLGSFCRLPMMTLRIVLAIHWQAAKLFIKGLRILPRPDEPERRISRTDQ</sequence>
<gene>
    <name evidence="1" type="ORF">HCU74_12010</name>
</gene>
<comment type="caution">
    <text evidence="1">The sequence shown here is derived from an EMBL/GenBank/DDBJ whole genome shotgun (WGS) entry which is preliminary data.</text>
</comment>
<evidence type="ECO:0000313" key="2">
    <source>
        <dbReference type="Proteomes" id="UP000765845"/>
    </source>
</evidence>
<dbReference type="RefSeq" id="WP_168450659.1">
    <property type="nucleotide sequence ID" value="NZ_JAAWWK010000004.1"/>
</dbReference>
<evidence type="ECO:0000313" key="1">
    <source>
        <dbReference type="EMBL" id="NKI18130.1"/>
    </source>
</evidence>
<organism evidence="1 2">
    <name type="scientific">Spongiibacter thalassae</name>
    <dbReference type="NCBI Taxonomy" id="2721624"/>
    <lineage>
        <taxon>Bacteria</taxon>
        <taxon>Pseudomonadati</taxon>
        <taxon>Pseudomonadota</taxon>
        <taxon>Gammaproteobacteria</taxon>
        <taxon>Cellvibrionales</taxon>
        <taxon>Spongiibacteraceae</taxon>
        <taxon>Spongiibacter</taxon>
    </lineage>
</organism>